<proteinExistence type="predicted"/>
<dbReference type="RefSeq" id="WP_273928176.1">
    <property type="nucleotide sequence ID" value="NZ_JAQSIO010000007.1"/>
</dbReference>
<dbReference type="EMBL" id="JAQSIO010000007">
    <property type="protein sequence ID" value="MDD0816419.1"/>
    <property type="molecule type" value="Genomic_DNA"/>
</dbReference>
<keyword evidence="2" id="KW-1185">Reference proteome</keyword>
<organism evidence="1 2">
    <name type="scientific">Curvibacter microcysteis</name>
    <dbReference type="NCBI Taxonomy" id="3026419"/>
    <lineage>
        <taxon>Bacteria</taxon>
        <taxon>Pseudomonadati</taxon>
        <taxon>Pseudomonadota</taxon>
        <taxon>Betaproteobacteria</taxon>
        <taxon>Burkholderiales</taxon>
        <taxon>Comamonadaceae</taxon>
        <taxon>Curvibacter</taxon>
    </lineage>
</organism>
<evidence type="ECO:0000313" key="2">
    <source>
        <dbReference type="Proteomes" id="UP001528672"/>
    </source>
</evidence>
<protein>
    <submittedName>
        <fullName evidence="1">Uncharacterized protein</fullName>
    </submittedName>
</protein>
<name>A0ABT5MKK6_9BURK</name>
<dbReference type="Proteomes" id="UP001528672">
    <property type="component" value="Unassembled WGS sequence"/>
</dbReference>
<reference evidence="1 2" key="1">
    <citation type="submission" date="2023-02" db="EMBL/GenBank/DDBJ databases">
        <title>Bacterial whole genome sequence for Curvibacter sp. HBC28.</title>
        <authorList>
            <person name="Le V."/>
            <person name="Ko S.-R."/>
            <person name="Ahn C.-Y."/>
            <person name="Oh H.-M."/>
        </authorList>
    </citation>
    <scope>NUCLEOTIDE SEQUENCE [LARGE SCALE GENOMIC DNA]</scope>
    <source>
        <strain evidence="1 2">HBC28</strain>
    </source>
</reference>
<sequence>MTEQLPDVEPDLDTSATNNPIAMEAPALFDLGAVVATPPALRLIGQYGASITQLLNWHQTGQRWNEMDPDDCAANWRAVFDKDARVLTSFNLGTVEAPAVVWIITEWSREVTTVLLPSCY</sequence>
<accession>A0ABT5MKK6</accession>
<comment type="caution">
    <text evidence="1">The sequence shown here is derived from an EMBL/GenBank/DDBJ whole genome shotgun (WGS) entry which is preliminary data.</text>
</comment>
<evidence type="ECO:0000313" key="1">
    <source>
        <dbReference type="EMBL" id="MDD0816419.1"/>
    </source>
</evidence>
<gene>
    <name evidence="1" type="ORF">PSQ39_17400</name>
</gene>